<dbReference type="PROSITE" id="PS00163">
    <property type="entry name" value="FUMARATE_LYASES"/>
    <property type="match status" value="1"/>
</dbReference>
<dbReference type="NCBIfam" id="TIGR00838">
    <property type="entry name" value="argH"/>
    <property type="match status" value="1"/>
</dbReference>
<dbReference type="Gene3D" id="1.10.40.30">
    <property type="entry name" value="Fumarase/aspartase (C-terminal domain)"/>
    <property type="match status" value="1"/>
</dbReference>
<feature type="domain" description="Fumarate lyase N-terminal" evidence="8">
    <location>
        <begin position="23"/>
        <end position="317"/>
    </location>
</feature>
<dbReference type="STRING" id="869209.Tresu_0436"/>
<evidence type="ECO:0000259" key="8">
    <source>
        <dbReference type="Pfam" id="PF00206"/>
    </source>
</evidence>
<dbReference type="InterPro" id="IPR020557">
    <property type="entry name" value="Fumarate_lyase_CS"/>
</dbReference>
<dbReference type="RefSeq" id="WP_013700695.1">
    <property type="nucleotide sequence ID" value="NC_015385.1"/>
</dbReference>
<sequence length="479" mass="53144">MSDVNEKNHGTLTGDNHAALWSGRFTEGPDAAAVEFETSIRVDERMALDDIHGSIAHAQMLGEQKIISKSESSEIVKGLKSIEKDLISGELKIDYSAEDIHSFVEAVLTDRIGEPGKKLHTGRSRNDQIALDERLYLRRMIPCIQNEILTLIKTLSEIASKNKKSLLTGYTHMQHAQPGTLAQHLLAWASMLVRDWERLEDSLKRIEKSPLGSGALQGSTLPLDRELVAKKLGFSGVTENSLDTVSDRDYCIEFTSDFALLQSHLSRMCEEVVLWSTTEFSFVELSEKWSTGSSIMPQKKNPDFAELIRGRTGKVYGDLINLLTMVKGLPLAYDRDLQEDKEPLFDAFDTVEANLKVFTAMVSSAKWNLEKMASSCEGGFANATDLAEYLVRKGLPFRTAHGVSAKAVRMAIDAGLSKIEDLCLEEFKKCSPLIEDDVYEILSPESCVENRKTIGAPSSESTSVQIKALLAFCKKSLKK</sequence>
<dbReference type="InterPro" id="IPR024083">
    <property type="entry name" value="Fumarase/histidase_N"/>
</dbReference>
<name>F2NX53_TRES6</name>
<dbReference type="InterPro" id="IPR009049">
    <property type="entry name" value="Argininosuccinate_lyase"/>
</dbReference>
<dbReference type="PANTHER" id="PTHR43814">
    <property type="entry name" value="ARGININOSUCCINATE LYASE"/>
    <property type="match status" value="1"/>
</dbReference>
<dbReference type="HAMAP" id="MF_00006">
    <property type="entry name" value="Arg_succ_lyase"/>
    <property type="match status" value="1"/>
</dbReference>
<dbReference type="Pfam" id="PF14698">
    <property type="entry name" value="ASL_C2"/>
    <property type="match status" value="1"/>
</dbReference>
<evidence type="ECO:0000256" key="6">
    <source>
        <dbReference type="ARBA" id="ARBA00023239"/>
    </source>
</evidence>
<evidence type="ECO:0000256" key="4">
    <source>
        <dbReference type="ARBA" id="ARBA00022571"/>
    </source>
</evidence>
<keyword evidence="4 7" id="KW-0055">Arginine biosynthesis</keyword>
<dbReference type="GO" id="GO:0005829">
    <property type="term" value="C:cytosol"/>
    <property type="evidence" value="ECO:0007669"/>
    <property type="project" value="TreeGrafter"/>
</dbReference>
<reference evidence="11" key="2">
    <citation type="submission" date="2011-04" db="EMBL/GenBank/DDBJ databases">
        <title>The complete genome of chromosome of Treponema succinifaciens DSM 2489.</title>
        <authorList>
            <person name="Lucas S."/>
            <person name="Copeland A."/>
            <person name="Lapidus A."/>
            <person name="Bruce D."/>
            <person name="Goodwin L."/>
            <person name="Pitluck S."/>
            <person name="Peters L."/>
            <person name="Kyrpides N."/>
            <person name="Mavromatis K."/>
            <person name="Ivanova N."/>
            <person name="Ovchinnikova G."/>
            <person name="Teshima H."/>
            <person name="Detter J.C."/>
            <person name="Tapia R."/>
            <person name="Han C."/>
            <person name="Land M."/>
            <person name="Hauser L."/>
            <person name="Markowitz V."/>
            <person name="Cheng J.-F."/>
            <person name="Hugenholtz P."/>
            <person name="Woyke T."/>
            <person name="Wu D."/>
            <person name="Gronow S."/>
            <person name="Wellnitz S."/>
            <person name="Brambilla E."/>
            <person name="Klenk H.-P."/>
            <person name="Eisen J.A."/>
        </authorList>
    </citation>
    <scope>NUCLEOTIDE SEQUENCE [LARGE SCALE GENOMIC DNA]</scope>
    <source>
        <strain evidence="11">ATCC 33096 / DSM 2489 / 6091</strain>
    </source>
</reference>
<dbReference type="PRINTS" id="PR00149">
    <property type="entry name" value="FUMRATELYASE"/>
</dbReference>
<dbReference type="FunFam" id="1.10.40.30:FF:000001">
    <property type="entry name" value="Argininosuccinate lyase"/>
    <property type="match status" value="1"/>
</dbReference>
<comment type="pathway">
    <text evidence="2 7">Amino-acid biosynthesis; L-arginine biosynthesis; L-arginine from L-ornithine and carbamoyl phosphate: step 3/3.</text>
</comment>
<dbReference type="InterPro" id="IPR029419">
    <property type="entry name" value="Arg_succ_lyase_C"/>
</dbReference>
<evidence type="ECO:0000259" key="9">
    <source>
        <dbReference type="Pfam" id="PF14698"/>
    </source>
</evidence>
<organism evidence="10 11">
    <name type="scientific">Treponema succinifaciens (strain ATCC 33096 / DSM 2489 / 6091)</name>
    <dbReference type="NCBI Taxonomy" id="869209"/>
    <lineage>
        <taxon>Bacteria</taxon>
        <taxon>Pseudomonadati</taxon>
        <taxon>Spirochaetota</taxon>
        <taxon>Spirochaetia</taxon>
        <taxon>Spirochaetales</taxon>
        <taxon>Treponemataceae</taxon>
        <taxon>Treponema</taxon>
    </lineage>
</organism>
<dbReference type="PRINTS" id="PR00145">
    <property type="entry name" value="ARGSUCLYASE"/>
</dbReference>
<dbReference type="UniPathway" id="UPA00068">
    <property type="reaction ID" value="UER00114"/>
</dbReference>
<evidence type="ECO:0000256" key="2">
    <source>
        <dbReference type="ARBA" id="ARBA00004941"/>
    </source>
</evidence>
<feature type="domain" description="Argininosuccinate lyase C-terminal" evidence="9">
    <location>
        <begin position="380"/>
        <end position="449"/>
    </location>
</feature>
<dbReference type="eggNOG" id="COG0165">
    <property type="taxonomic scope" value="Bacteria"/>
</dbReference>
<dbReference type="EC" id="4.3.2.1" evidence="3 7"/>
<keyword evidence="6 7" id="KW-0456">Lyase</keyword>
<dbReference type="CDD" id="cd01359">
    <property type="entry name" value="Argininosuccinate_lyase"/>
    <property type="match status" value="1"/>
</dbReference>
<accession>F2NX53</accession>
<dbReference type="Pfam" id="PF00206">
    <property type="entry name" value="Lyase_1"/>
    <property type="match status" value="1"/>
</dbReference>
<keyword evidence="7" id="KW-0963">Cytoplasm</keyword>
<dbReference type="GO" id="GO:0004056">
    <property type="term" value="F:argininosuccinate lyase activity"/>
    <property type="evidence" value="ECO:0007669"/>
    <property type="project" value="UniProtKB-UniRule"/>
</dbReference>
<evidence type="ECO:0000256" key="3">
    <source>
        <dbReference type="ARBA" id="ARBA00012338"/>
    </source>
</evidence>
<reference evidence="10 11" key="1">
    <citation type="journal article" date="2011" name="Stand. Genomic Sci.">
        <title>Complete genome sequence of Treponema succinifaciens type strain (6091).</title>
        <authorList>
            <person name="Han C."/>
            <person name="Gronow S."/>
            <person name="Teshima H."/>
            <person name="Lapidus A."/>
            <person name="Nolan M."/>
            <person name="Lucas S."/>
            <person name="Hammon N."/>
            <person name="Deshpande S."/>
            <person name="Cheng J.F."/>
            <person name="Zeytun A."/>
            <person name="Tapia R."/>
            <person name="Goodwin L."/>
            <person name="Pitluck S."/>
            <person name="Liolios K."/>
            <person name="Pagani I."/>
            <person name="Ivanova N."/>
            <person name="Mavromatis K."/>
            <person name="Mikhailova N."/>
            <person name="Huntemann M."/>
            <person name="Pati A."/>
            <person name="Chen A."/>
            <person name="Palaniappan K."/>
            <person name="Land M."/>
            <person name="Hauser L."/>
            <person name="Brambilla E.M."/>
            <person name="Rohde M."/>
            <person name="Goker M."/>
            <person name="Woyke T."/>
            <person name="Bristow J."/>
            <person name="Eisen J.A."/>
            <person name="Markowitz V."/>
            <person name="Hugenholtz P."/>
            <person name="Kyrpides N.C."/>
            <person name="Klenk H.P."/>
            <person name="Detter J.C."/>
        </authorList>
    </citation>
    <scope>NUCLEOTIDE SEQUENCE [LARGE SCALE GENOMIC DNA]</scope>
    <source>
        <strain evidence="11">ATCC 33096 / DSM 2489 / 6091</strain>
    </source>
</reference>
<evidence type="ECO:0000256" key="7">
    <source>
        <dbReference type="HAMAP-Rule" id="MF_00006"/>
    </source>
</evidence>
<keyword evidence="11" id="KW-1185">Reference proteome</keyword>
<dbReference type="KEGG" id="tsu:Tresu_0436"/>
<comment type="catalytic activity">
    <reaction evidence="1 7">
        <text>2-(N(omega)-L-arginino)succinate = fumarate + L-arginine</text>
        <dbReference type="Rhea" id="RHEA:24020"/>
        <dbReference type="ChEBI" id="CHEBI:29806"/>
        <dbReference type="ChEBI" id="CHEBI:32682"/>
        <dbReference type="ChEBI" id="CHEBI:57472"/>
        <dbReference type="EC" id="4.3.2.1"/>
    </reaction>
</comment>
<dbReference type="Proteomes" id="UP000006852">
    <property type="component" value="Chromosome"/>
</dbReference>
<dbReference type="HOGENOM" id="CLU_027272_2_3_12"/>
<comment type="similarity">
    <text evidence="7">Belongs to the lyase 1 family. Argininosuccinate lyase subfamily.</text>
</comment>
<evidence type="ECO:0000256" key="1">
    <source>
        <dbReference type="ARBA" id="ARBA00000985"/>
    </source>
</evidence>
<dbReference type="InterPro" id="IPR008948">
    <property type="entry name" value="L-Aspartase-like"/>
</dbReference>
<keyword evidence="5 7" id="KW-0028">Amino-acid biosynthesis</keyword>
<dbReference type="InterPro" id="IPR000362">
    <property type="entry name" value="Fumarate_lyase_fam"/>
</dbReference>
<dbReference type="AlphaFoldDB" id="F2NX53"/>
<dbReference type="GeneID" id="302997651"/>
<protein>
    <recommendedName>
        <fullName evidence="3 7">Argininosuccinate lyase</fullName>
        <shortName evidence="7">ASAL</shortName>
        <ecNumber evidence="3 7">4.3.2.1</ecNumber>
    </recommendedName>
    <alternativeName>
        <fullName evidence="7">Arginosuccinase</fullName>
    </alternativeName>
</protein>
<dbReference type="OrthoDB" id="9769623at2"/>
<proteinExistence type="inferred from homology"/>
<dbReference type="Gene3D" id="1.20.200.10">
    <property type="entry name" value="Fumarase/aspartase (Central domain)"/>
    <property type="match status" value="1"/>
</dbReference>
<dbReference type="Gene3D" id="1.10.275.10">
    <property type="entry name" value="Fumarase/aspartase (N-terminal domain)"/>
    <property type="match status" value="1"/>
</dbReference>
<dbReference type="PANTHER" id="PTHR43814:SF1">
    <property type="entry name" value="ARGININOSUCCINATE LYASE"/>
    <property type="match status" value="1"/>
</dbReference>
<evidence type="ECO:0000313" key="10">
    <source>
        <dbReference type="EMBL" id="AEB13388.1"/>
    </source>
</evidence>
<comment type="subcellular location">
    <subcellularLocation>
        <location evidence="7">Cytoplasm</location>
    </subcellularLocation>
</comment>
<dbReference type="EMBL" id="CP002631">
    <property type="protein sequence ID" value="AEB13388.1"/>
    <property type="molecule type" value="Genomic_DNA"/>
</dbReference>
<evidence type="ECO:0000256" key="5">
    <source>
        <dbReference type="ARBA" id="ARBA00022605"/>
    </source>
</evidence>
<dbReference type="GO" id="GO:0042450">
    <property type="term" value="P:L-arginine biosynthetic process via ornithine"/>
    <property type="evidence" value="ECO:0007669"/>
    <property type="project" value="UniProtKB-UniRule"/>
</dbReference>
<dbReference type="SUPFAM" id="SSF48557">
    <property type="entry name" value="L-aspartase-like"/>
    <property type="match status" value="1"/>
</dbReference>
<dbReference type="FunFam" id="1.20.200.10:FF:000015">
    <property type="entry name" value="argininosuccinate lyase isoform X2"/>
    <property type="match status" value="1"/>
</dbReference>
<evidence type="ECO:0000313" key="11">
    <source>
        <dbReference type="Proteomes" id="UP000006852"/>
    </source>
</evidence>
<gene>
    <name evidence="7" type="primary">argH</name>
    <name evidence="10" type="ordered locus">Tresu_0436</name>
</gene>
<dbReference type="InterPro" id="IPR022761">
    <property type="entry name" value="Fumarate_lyase_N"/>
</dbReference>